<dbReference type="SUPFAM" id="SSF90123">
    <property type="entry name" value="ABC transporter transmembrane region"/>
    <property type="match status" value="1"/>
</dbReference>
<evidence type="ECO:0000256" key="5">
    <source>
        <dbReference type="ARBA" id="ARBA00022741"/>
    </source>
</evidence>
<evidence type="ECO:0000256" key="4">
    <source>
        <dbReference type="ARBA" id="ARBA00022692"/>
    </source>
</evidence>
<dbReference type="InterPro" id="IPR003593">
    <property type="entry name" value="AAA+_ATPase"/>
</dbReference>
<evidence type="ECO:0000256" key="6">
    <source>
        <dbReference type="ARBA" id="ARBA00022840"/>
    </source>
</evidence>
<dbReference type="GO" id="GO:0042883">
    <property type="term" value="P:cysteine transport"/>
    <property type="evidence" value="ECO:0007669"/>
    <property type="project" value="InterPro"/>
</dbReference>
<keyword evidence="8 9" id="KW-0472">Membrane</keyword>
<evidence type="ECO:0000256" key="1">
    <source>
        <dbReference type="ARBA" id="ARBA00004651"/>
    </source>
</evidence>
<feature type="domain" description="ABC transporter" evidence="10">
    <location>
        <begin position="335"/>
        <end position="570"/>
    </location>
</feature>
<evidence type="ECO:0000256" key="2">
    <source>
        <dbReference type="ARBA" id="ARBA00022448"/>
    </source>
</evidence>
<feature type="transmembrane region" description="Helical" evidence="9">
    <location>
        <begin position="158"/>
        <end position="176"/>
    </location>
</feature>
<keyword evidence="7 9" id="KW-1133">Transmembrane helix</keyword>
<dbReference type="Gene3D" id="1.20.1560.10">
    <property type="entry name" value="ABC transporter type 1, transmembrane domain"/>
    <property type="match status" value="1"/>
</dbReference>
<evidence type="ECO:0000256" key="3">
    <source>
        <dbReference type="ARBA" id="ARBA00022475"/>
    </source>
</evidence>
<proteinExistence type="predicted"/>
<dbReference type="InterPro" id="IPR011527">
    <property type="entry name" value="ABC1_TM_dom"/>
</dbReference>
<dbReference type="CDD" id="cd18584">
    <property type="entry name" value="ABC_6TM_AarD_CydD"/>
    <property type="match status" value="1"/>
</dbReference>
<keyword evidence="4 9" id="KW-0812">Transmembrane</keyword>
<feature type="domain" description="ABC transmembrane type-1" evidence="11">
    <location>
        <begin position="17"/>
        <end position="300"/>
    </location>
</feature>
<keyword evidence="13" id="KW-1185">Reference proteome</keyword>
<dbReference type="GO" id="GO:0005524">
    <property type="term" value="F:ATP binding"/>
    <property type="evidence" value="ECO:0007669"/>
    <property type="project" value="UniProtKB-KW"/>
</dbReference>
<dbReference type="SUPFAM" id="SSF52540">
    <property type="entry name" value="P-loop containing nucleoside triphosphate hydrolases"/>
    <property type="match status" value="1"/>
</dbReference>
<dbReference type="GO" id="GO:0140359">
    <property type="term" value="F:ABC-type transporter activity"/>
    <property type="evidence" value="ECO:0007669"/>
    <property type="project" value="InterPro"/>
</dbReference>
<feature type="transmembrane region" description="Helical" evidence="9">
    <location>
        <begin position="263"/>
        <end position="281"/>
    </location>
</feature>
<evidence type="ECO:0000259" key="10">
    <source>
        <dbReference type="PROSITE" id="PS50893"/>
    </source>
</evidence>
<feature type="transmembrane region" description="Helical" evidence="9">
    <location>
        <begin position="135"/>
        <end position="152"/>
    </location>
</feature>
<dbReference type="EMBL" id="LWBR01000003">
    <property type="protein sequence ID" value="KZN97901.1"/>
    <property type="molecule type" value="Genomic_DNA"/>
</dbReference>
<evidence type="ECO:0000256" key="8">
    <source>
        <dbReference type="ARBA" id="ARBA00023136"/>
    </source>
</evidence>
<dbReference type="PROSITE" id="PS50893">
    <property type="entry name" value="ABC_TRANSPORTER_2"/>
    <property type="match status" value="1"/>
</dbReference>
<comment type="subcellular location">
    <subcellularLocation>
        <location evidence="1">Cell membrane</location>
        <topology evidence="1">Multi-pass membrane protein</topology>
    </subcellularLocation>
</comment>
<dbReference type="RefSeq" id="WP_063386400.1">
    <property type="nucleotide sequence ID" value="NZ_LWBR01000003.1"/>
</dbReference>
<dbReference type="PANTHER" id="PTHR24221">
    <property type="entry name" value="ATP-BINDING CASSETTE SUB-FAMILY B"/>
    <property type="match status" value="1"/>
</dbReference>
<evidence type="ECO:0000259" key="11">
    <source>
        <dbReference type="PROSITE" id="PS50929"/>
    </source>
</evidence>
<evidence type="ECO:0000313" key="12">
    <source>
        <dbReference type="EMBL" id="KZN97901.1"/>
    </source>
</evidence>
<organism evidence="12 13">
    <name type="scientific">Aeribacillus pallidus</name>
    <dbReference type="NCBI Taxonomy" id="33936"/>
    <lineage>
        <taxon>Bacteria</taxon>
        <taxon>Bacillati</taxon>
        <taxon>Bacillota</taxon>
        <taxon>Bacilli</taxon>
        <taxon>Bacillales</taxon>
        <taxon>Bacillaceae</taxon>
        <taxon>Aeribacillus</taxon>
    </lineage>
</organism>
<dbReference type="Pfam" id="PF00664">
    <property type="entry name" value="ABC_membrane"/>
    <property type="match status" value="1"/>
</dbReference>
<dbReference type="NCBIfam" id="TIGR02857">
    <property type="entry name" value="CydD"/>
    <property type="match status" value="1"/>
</dbReference>
<protein>
    <submittedName>
        <fullName evidence="12">Thiol reductant ABC exporter subunit CydD</fullName>
    </submittedName>
</protein>
<dbReference type="PROSITE" id="PS50929">
    <property type="entry name" value="ABC_TM1F"/>
    <property type="match status" value="1"/>
</dbReference>
<evidence type="ECO:0000313" key="13">
    <source>
        <dbReference type="Proteomes" id="UP000076476"/>
    </source>
</evidence>
<keyword evidence="2" id="KW-0813">Transport</keyword>
<dbReference type="InterPro" id="IPR039421">
    <property type="entry name" value="Type_1_exporter"/>
</dbReference>
<comment type="caution">
    <text evidence="12">The sequence shown here is derived from an EMBL/GenBank/DDBJ whole genome shotgun (WGS) entry which is preliminary data.</text>
</comment>
<dbReference type="AlphaFoldDB" id="A0A165Z6E1"/>
<dbReference type="InterPro" id="IPR027417">
    <property type="entry name" value="P-loop_NTPase"/>
</dbReference>
<feature type="transmembrane region" description="Helical" evidence="9">
    <location>
        <begin position="15"/>
        <end position="37"/>
    </location>
</feature>
<accession>A0A165Z6E1</accession>
<keyword evidence="3" id="KW-1003">Cell membrane</keyword>
<evidence type="ECO:0000256" key="9">
    <source>
        <dbReference type="SAM" id="Phobius"/>
    </source>
</evidence>
<keyword evidence="6" id="KW-0067">ATP-binding</keyword>
<keyword evidence="5" id="KW-0547">Nucleotide-binding</keyword>
<dbReference type="SMART" id="SM00382">
    <property type="entry name" value="AAA"/>
    <property type="match status" value="1"/>
</dbReference>
<dbReference type="GO" id="GO:0016887">
    <property type="term" value="F:ATP hydrolysis activity"/>
    <property type="evidence" value="ECO:0007669"/>
    <property type="project" value="InterPro"/>
</dbReference>
<dbReference type="InterPro" id="IPR003439">
    <property type="entry name" value="ABC_transporter-like_ATP-bd"/>
</dbReference>
<dbReference type="Proteomes" id="UP000076476">
    <property type="component" value="Unassembled WGS sequence"/>
</dbReference>
<dbReference type="Gene3D" id="3.40.50.300">
    <property type="entry name" value="P-loop containing nucleotide triphosphate hydrolases"/>
    <property type="match status" value="1"/>
</dbReference>
<dbReference type="FunFam" id="3.40.50.300:FF:000221">
    <property type="entry name" value="Multidrug ABC transporter ATP-binding protein"/>
    <property type="match status" value="1"/>
</dbReference>
<dbReference type="PANTHER" id="PTHR24221:SF590">
    <property type="entry name" value="COMPONENT LINKED WITH THE ASSEMBLY OF CYTOCHROME' TRANSPORT TRANSMEMBRANE ATP-BINDING PROTEIN ABC TRANSPORTER CYDD-RELATED"/>
    <property type="match status" value="1"/>
</dbReference>
<dbReference type="STRING" id="33936.AZI98_00835"/>
<gene>
    <name evidence="12" type="ORF">AZI98_00835</name>
</gene>
<reference evidence="12 13" key="1">
    <citation type="submission" date="2016-04" db="EMBL/GenBank/DDBJ databases">
        <title>Draft genome sequence of Aeribacillus pallidus 8m3 from petroleum reservoir.</title>
        <authorList>
            <person name="Poltaraus A.B."/>
            <person name="Nazina T.N."/>
            <person name="Tourova T.P."/>
            <person name="Malakho S.M."/>
            <person name="Korshunova A.V."/>
            <person name="Sokolova D.S."/>
        </authorList>
    </citation>
    <scope>NUCLEOTIDE SEQUENCE [LARGE SCALE GENOMIC DNA]</scope>
    <source>
        <strain evidence="12 13">8m3</strain>
    </source>
</reference>
<dbReference type="InterPro" id="IPR036640">
    <property type="entry name" value="ABC1_TM_sf"/>
</dbReference>
<feature type="transmembrane region" description="Helical" evidence="9">
    <location>
        <begin position="49"/>
        <end position="66"/>
    </location>
</feature>
<dbReference type="GO" id="GO:0005886">
    <property type="term" value="C:plasma membrane"/>
    <property type="evidence" value="ECO:0007669"/>
    <property type="project" value="UniProtKB-SubCell"/>
</dbReference>
<dbReference type="PROSITE" id="PS00211">
    <property type="entry name" value="ABC_TRANSPORTER_1"/>
    <property type="match status" value="1"/>
</dbReference>
<dbReference type="InterPro" id="IPR014216">
    <property type="entry name" value="ABC_transptr_CydD"/>
</dbReference>
<dbReference type="Pfam" id="PF00005">
    <property type="entry name" value="ABC_tran"/>
    <property type="match status" value="1"/>
</dbReference>
<dbReference type="OrthoDB" id="9806127at2"/>
<dbReference type="InterPro" id="IPR017871">
    <property type="entry name" value="ABC_transporter-like_CS"/>
</dbReference>
<evidence type="ECO:0000256" key="7">
    <source>
        <dbReference type="ARBA" id="ARBA00022989"/>
    </source>
</evidence>
<name>A0A165Z6E1_9BACI</name>
<sequence>MVQLKKLAFKQKTKLMLLIVLALISGAAIIGQAYFFAAIVDRIFLQKQSFADVFQLLLGLFIVLLARTASHYFSGLTGIKIASKVKKDLRQSLLNKFSSNPLQVSLQGKTGQKASVLLDAVDEIDSYFSIYIPKAVQTSIIPLLILFVVFASHPFTGLIMVITAPFIPIFMIIIGYKTKKKSEEQMEKMTALSGHFLDTLQGLTTLKLFNRAKQQKEAIRKSSHGFRDATMEVLKIAFTSSFMLEFISMLSMGLIALDVAIRLIIFQNISFFTAFFMLILAPEFYNALKDLGSAFHAGRGSMGAARKIEEELNIIGKPVKWGKAVLPKGEGPPTIRIEGAGFRYEGDRFALKNINAEIRPFEQVAIVGKSGAGKSTLLHVIAGLVPLTEGEIYVNGIRRSDLNEKSWFNEISYISQNPYLFSGTIAENIALGGKLDATKEEIEQAAEKAGILKLVQSLENGFDTPIGEGGRGISGGEKQRIALARAFLKKTSIILFDEPTTGLDLQTEQILQDSIKELAQSSTVITVAHRLHTIINADKILFLENGELIASGTHKELLESVEAYRKMTTLQQGGMAK</sequence>